<keyword evidence="1" id="KW-0812">Transmembrane</keyword>
<evidence type="ECO:0000313" key="4">
    <source>
        <dbReference type="Proteomes" id="UP000186601"/>
    </source>
</evidence>
<proteinExistence type="predicted"/>
<dbReference type="AlphaFoldDB" id="A0A2R6NH97"/>
<dbReference type="OrthoDB" id="2798795at2759"/>
<keyword evidence="1" id="KW-0472">Membrane</keyword>
<comment type="caution">
    <text evidence="3">The sequence shown here is derived from an EMBL/GenBank/DDBJ whole genome shotgun (WGS) entry which is preliminary data.</text>
</comment>
<evidence type="ECO:0000313" key="3">
    <source>
        <dbReference type="EMBL" id="PSR71693.1"/>
    </source>
</evidence>
<gene>
    <name evidence="3" type="ORF">PHLCEN_2v12428</name>
</gene>
<name>A0A2R6NH97_9APHY</name>
<evidence type="ECO:0000259" key="2">
    <source>
        <dbReference type="Pfam" id="PF20153"/>
    </source>
</evidence>
<dbReference type="EMBL" id="MLYV02001249">
    <property type="protein sequence ID" value="PSR71693.1"/>
    <property type="molecule type" value="Genomic_DNA"/>
</dbReference>
<dbReference type="Pfam" id="PF20153">
    <property type="entry name" value="DUF6535"/>
    <property type="match status" value="1"/>
</dbReference>
<evidence type="ECO:0000256" key="1">
    <source>
        <dbReference type="SAM" id="Phobius"/>
    </source>
</evidence>
<dbReference type="STRING" id="98765.A0A2R6NH97"/>
<sequence length="177" mass="20849">MLAKQWLREYLRWDSILSDPQENVRLRQQRFQAWNDWGVANKIYAIPALLEIALDLFLCGVITFLWTLHHALALAITVSVTIILLVTLFYIVLPTFSRSCPYKSPTGWAITSLYARLYWVGKVAIETIGALQMPCRWRDYYVDMESWRHRDVYASFVEPSGDEIKMMLSQYEYRNDK</sequence>
<feature type="transmembrane region" description="Helical" evidence="1">
    <location>
        <begin position="43"/>
        <end position="66"/>
    </location>
</feature>
<keyword evidence="4" id="KW-1185">Reference proteome</keyword>
<dbReference type="Proteomes" id="UP000186601">
    <property type="component" value="Unassembled WGS sequence"/>
</dbReference>
<accession>A0A2R6NH97</accession>
<organism evidence="3 4">
    <name type="scientific">Hermanssonia centrifuga</name>
    <dbReference type="NCBI Taxonomy" id="98765"/>
    <lineage>
        <taxon>Eukaryota</taxon>
        <taxon>Fungi</taxon>
        <taxon>Dikarya</taxon>
        <taxon>Basidiomycota</taxon>
        <taxon>Agaricomycotina</taxon>
        <taxon>Agaricomycetes</taxon>
        <taxon>Polyporales</taxon>
        <taxon>Meruliaceae</taxon>
        <taxon>Hermanssonia</taxon>
    </lineage>
</organism>
<feature type="transmembrane region" description="Helical" evidence="1">
    <location>
        <begin position="72"/>
        <end position="93"/>
    </location>
</feature>
<protein>
    <recommendedName>
        <fullName evidence="2">DUF6535 domain-containing protein</fullName>
    </recommendedName>
</protein>
<dbReference type="InterPro" id="IPR045338">
    <property type="entry name" value="DUF6535"/>
</dbReference>
<feature type="domain" description="DUF6535" evidence="2">
    <location>
        <begin position="1"/>
        <end position="67"/>
    </location>
</feature>
<reference evidence="3 4" key="1">
    <citation type="submission" date="2018-02" db="EMBL/GenBank/DDBJ databases">
        <title>Genome sequence of the basidiomycete white-rot fungus Phlebia centrifuga.</title>
        <authorList>
            <person name="Granchi Z."/>
            <person name="Peng M."/>
            <person name="de Vries R.P."/>
            <person name="Hilden K."/>
            <person name="Makela M.R."/>
            <person name="Grigoriev I."/>
            <person name="Riley R."/>
        </authorList>
    </citation>
    <scope>NUCLEOTIDE SEQUENCE [LARGE SCALE GENOMIC DNA]</scope>
    <source>
        <strain evidence="3 4">FBCC195</strain>
    </source>
</reference>
<keyword evidence="1" id="KW-1133">Transmembrane helix</keyword>